<evidence type="ECO:0000256" key="1">
    <source>
        <dbReference type="SAM" id="MobiDB-lite"/>
    </source>
</evidence>
<feature type="region of interest" description="Disordered" evidence="1">
    <location>
        <begin position="75"/>
        <end position="204"/>
    </location>
</feature>
<accession>A0A7S1MC49</accession>
<protein>
    <submittedName>
        <fullName evidence="2">Uncharacterized protein</fullName>
    </submittedName>
</protein>
<sequence>MPTELIEGKVFCHPQGKGVFVVPRGSQRGPVWPRKLWPDGIVEPENGAIVKGEYQRNDRGGMIIRLISYSGSIPAPPAERPKPAAAAAPGAAVNDSDVGSNGNGNGNGTGGGAPLPRPATLPNLAGDGSPGPSQGPAGNAAMPKRVESWANLVRAGGGSPHSGHDDSADTGPGDRQARTATPSPSSPVRTADAGGSGDGAATPGERLVVADRVREAVPKPGGNLYQPRPDTHEERQRLAVQPPLPNARNHGFTPLDLMVQQLPQPFSLAGITKGFSRKMTQQFVFPSVPPVRYNVMVDPSLAKDAAPPRRMDMFPLCDKHAQHSFLGVGCGAGLETVCIRLSTDSAVMPAAASTFLGATALTGKGGLAASSSSGASSPSAGSANTNNNAEPSTSAPPPLFTRYMYDANREAVHHRLTGWLLAHDTPRVIDWLSQQMPAVLDLLVSGLGELCGLADDADLPDDVAIVVAVHLAEERVDCYAWSPSLRRQLGVCFERWFGDRDGFGRNPRRFA</sequence>
<feature type="compositionally biased region" description="Low complexity" evidence="1">
    <location>
        <begin position="83"/>
        <end position="100"/>
    </location>
</feature>
<proteinExistence type="predicted"/>
<reference evidence="2" key="1">
    <citation type="submission" date="2021-01" db="EMBL/GenBank/DDBJ databases">
        <authorList>
            <person name="Corre E."/>
            <person name="Pelletier E."/>
            <person name="Niang G."/>
            <person name="Scheremetjew M."/>
            <person name="Finn R."/>
            <person name="Kale V."/>
            <person name="Holt S."/>
            <person name="Cochrane G."/>
            <person name="Meng A."/>
            <person name="Brown T."/>
            <person name="Cohen L."/>
        </authorList>
    </citation>
    <scope>NUCLEOTIDE SEQUENCE</scope>
    <source>
        <strain evidence="2">CCAP 1951/1</strain>
    </source>
</reference>
<organism evidence="2">
    <name type="scientific">Neobodo designis</name>
    <name type="common">Flagellated protozoan</name>
    <name type="synonym">Bodo designis</name>
    <dbReference type="NCBI Taxonomy" id="312471"/>
    <lineage>
        <taxon>Eukaryota</taxon>
        <taxon>Discoba</taxon>
        <taxon>Euglenozoa</taxon>
        <taxon>Kinetoplastea</taxon>
        <taxon>Metakinetoplastina</taxon>
        <taxon>Neobodonida</taxon>
        <taxon>Neobodo</taxon>
    </lineage>
</organism>
<evidence type="ECO:0000313" key="2">
    <source>
        <dbReference type="EMBL" id="CAD9127306.1"/>
    </source>
</evidence>
<dbReference type="EMBL" id="HBGF01030790">
    <property type="protein sequence ID" value="CAD9127306.1"/>
    <property type="molecule type" value="Transcribed_RNA"/>
</dbReference>
<gene>
    <name evidence="2" type="ORF">NDES1114_LOCUS20543</name>
</gene>
<dbReference type="AlphaFoldDB" id="A0A7S1MC49"/>
<feature type="compositionally biased region" description="Low complexity" evidence="1">
    <location>
        <begin position="367"/>
        <end position="389"/>
    </location>
</feature>
<name>A0A7S1MC49_NEODS</name>
<feature type="compositionally biased region" description="Gly residues" evidence="1">
    <location>
        <begin position="101"/>
        <end position="113"/>
    </location>
</feature>
<feature type="region of interest" description="Disordered" evidence="1">
    <location>
        <begin position="367"/>
        <end position="395"/>
    </location>
</feature>
<feature type="compositionally biased region" description="Polar residues" evidence="1">
    <location>
        <begin position="178"/>
        <end position="188"/>
    </location>
</feature>